<feature type="domain" description="Thioredoxin" evidence="2">
    <location>
        <begin position="31"/>
        <end position="171"/>
    </location>
</feature>
<dbReference type="InterPro" id="IPR013766">
    <property type="entry name" value="Thioredoxin_domain"/>
</dbReference>
<dbReference type="PROSITE" id="PS51352">
    <property type="entry name" value="THIOREDOXIN_2"/>
    <property type="match status" value="1"/>
</dbReference>
<dbReference type="CDD" id="cd02966">
    <property type="entry name" value="TlpA_like_family"/>
    <property type="match status" value="1"/>
</dbReference>
<dbReference type="SUPFAM" id="SSF52833">
    <property type="entry name" value="Thioredoxin-like"/>
    <property type="match status" value="1"/>
</dbReference>
<evidence type="ECO:0000313" key="4">
    <source>
        <dbReference type="Proteomes" id="UP000621455"/>
    </source>
</evidence>
<keyword evidence="4" id="KW-1185">Reference proteome</keyword>
<comment type="caution">
    <text evidence="3">The sequence shown here is derived from an EMBL/GenBank/DDBJ whole genome shotgun (WGS) entry which is preliminary data.</text>
</comment>
<keyword evidence="1" id="KW-0472">Membrane</keyword>
<evidence type="ECO:0000313" key="3">
    <source>
        <dbReference type="EMBL" id="NHZ78967.1"/>
    </source>
</evidence>
<dbReference type="Gene3D" id="3.40.30.10">
    <property type="entry name" value="Glutaredoxin"/>
    <property type="match status" value="1"/>
</dbReference>
<evidence type="ECO:0000256" key="1">
    <source>
        <dbReference type="SAM" id="Phobius"/>
    </source>
</evidence>
<dbReference type="InterPro" id="IPR050553">
    <property type="entry name" value="Thioredoxin_ResA/DsbE_sf"/>
</dbReference>
<keyword evidence="1" id="KW-0812">Transmembrane</keyword>
<dbReference type="InterPro" id="IPR036249">
    <property type="entry name" value="Thioredoxin-like_sf"/>
</dbReference>
<dbReference type="InterPro" id="IPR013740">
    <property type="entry name" value="Redoxin"/>
</dbReference>
<dbReference type="PANTHER" id="PTHR42852:SF18">
    <property type="entry name" value="CHROMOSOME UNDETERMINED SCAFFOLD_47, WHOLE GENOME SHOTGUN SEQUENCE"/>
    <property type="match status" value="1"/>
</dbReference>
<dbReference type="Proteomes" id="UP000621455">
    <property type="component" value="Unassembled WGS sequence"/>
</dbReference>
<feature type="transmembrane region" description="Helical" evidence="1">
    <location>
        <begin position="12"/>
        <end position="32"/>
    </location>
</feature>
<dbReference type="Pfam" id="PF08534">
    <property type="entry name" value="Redoxin"/>
    <property type="match status" value="1"/>
</dbReference>
<name>A0ABX0N8L0_9BURK</name>
<protein>
    <submittedName>
        <fullName evidence="3">Redoxin family protein</fullName>
    </submittedName>
</protein>
<gene>
    <name evidence="3" type="ORF">F2P44_06705</name>
</gene>
<organism evidence="3 4">
    <name type="scientific">Massilia frigida</name>
    <dbReference type="NCBI Taxonomy" id="2609281"/>
    <lineage>
        <taxon>Bacteria</taxon>
        <taxon>Pseudomonadati</taxon>
        <taxon>Pseudomonadota</taxon>
        <taxon>Betaproteobacteria</taxon>
        <taxon>Burkholderiales</taxon>
        <taxon>Oxalobacteraceae</taxon>
        <taxon>Telluria group</taxon>
        <taxon>Massilia</taxon>
    </lineage>
</organism>
<reference evidence="3 4" key="1">
    <citation type="submission" date="2019-10" db="EMBL/GenBank/DDBJ databases">
        <title>Taxonomy of Antarctic Massilia spp.: description of Massilia rubra sp. nov., Massilia aquatica sp. nov., Massilia mucilaginosa sp. nov., Massilia frigida sp. nov. isolated from streams, lakes and regoliths.</title>
        <authorList>
            <person name="Holochova P."/>
            <person name="Sedlacek I."/>
            <person name="Kralova S."/>
            <person name="Maslanova I."/>
            <person name="Busse H.-J."/>
            <person name="Stankova E."/>
            <person name="Vrbovska V."/>
            <person name="Kovarovic V."/>
            <person name="Bartak M."/>
            <person name="Svec P."/>
            <person name="Pantucek R."/>
        </authorList>
    </citation>
    <scope>NUCLEOTIDE SEQUENCE [LARGE SCALE GENOMIC DNA]</scope>
    <source>
        <strain evidence="3 4">CCM 8695</strain>
    </source>
</reference>
<keyword evidence="1" id="KW-1133">Transmembrane helix</keyword>
<dbReference type="PANTHER" id="PTHR42852">
    <property type="entry name" value="THIOL:DISULFIDE INTERCHANGE PROTEIN DSBE"/>
    <property type="match status" value="1"/>
</dbReference>
<proteinExistence type="predicted"/>
<evidence type="ECO:0000259" key="2">
    <source>
        <dbReference type="PROSITE" id="PS51352"/>
    </source>
</evidence>
<sequence>MSTQTPSRSSWLKPALIGAAVLAIAAAGYVALTRGMAPDVTFLDIKGQKISSQSLRGKVFMVNFWATSCATCVKEMPQMVDTYNKFKGEGMEFIAVAMKYDAPNYVLNFTETRQLPFTVALDSSGDLAKAFGDVTLTPTTFVINKEGKIIKRYVGEPDFPALHKLLQETIAGKA</sequence>
<dbReference type="RefSeq" id="WP_167085948.1">
    <property type="nucleotide sequence ID" value="NZ_WHJG01000005.1"/>
</dbReference>
<accession>A0ABX0N8L0</accession>
<dbReference type="EMBL" id="WHJG01000005">
    <property type="protein sequence ID" value="NHZ78967.1"/>
    <property type="molecule type" value="Genomic_DNA"/>
</dbReference>